<evidence type="ECO:0000259" key="1">
    <source>
        <dbReference type="PROSITE" id="PS50011"/>
    </source>
</evidence>
<dbReference type="Gene3D" id="1.20.120.1020">
    <property type="entry name" value="Prion-inhibition and propagation, HeLo domain"/>
    <property type="match status" value="1"/>
</dbReference>
<dbReference type="InterPro" id="IPR029498">
    <property type="entry name" value="HeLo_dom"/>
</dbReference>
<protein>
    <recommendedName>
        <fullName evidence="1">Protein kinase domain-containing protein</fullName>
    </recommendedName>
</protein>
<reference evidence="2 3" key="1">
    <citation type="submission" date="2016-04" db="EMBL/GenBank/DDBJ databases">
        <title>A degradative enzymes factory behind the ericoid mycorrhizal symbiosis.</title>
        <authorList>
            <consortium name="DOE Joint Genome Institute"/>
            <person name="Martino E."/>
            <person name="Morin E."/>
            <person name="Grelet G."/>
            <person name="Kuo A."/>
            <person name="Kohler A."/>
            <person name="Daghino S."/>
            <person name="Barry K."/>
            <person name="Choi C."/>
            <person name="Cichocki N."/>
            <person name="Clum A."/>
            <person name="Copeland A."/>
            <person name="Hainaut M."/>
            <person name="Haridas S."/>
            <person name="Labutti K."/>
            <person name="Lindquist E."/>
            <person name="Lipzen A."/>
            <person name="Khouja H.-R."/>
            <person name="Murat C."/>
            <person name="Ohm R."/>
            <person name="Olson A."/>
            <person name="Spatafora J."/>
            <person name="Veneault-Fourrey C."/>
            <person name="Henrissat B."/>
            <person name="Grigoriev I."/>
            <person name="Martin F."/>
            <person name="Perotto S."/>
        </authorList>
    </citation>
    <scope>NUCLEOTIDE SEQUENCE [LARGE SCALE GENOMIC DNA]</scope>
    <source>
        <strain evidence="2 3">F</strain>
    </source>
</reference>
<gene>
    <name evidence="2" type="ORF">L207DRAFT_585999</name>
</gene>
<dbReference type="AlphaFoldDB" id="A0A2J6RGL8"/>
<feature type="domain" description="Protein kinase" evidence="1">
    <location>
        <begin position="311"/>
        <end position="595"/>
    </location>
</feature>
<dbReference type="Gene3D" id="1.10.510.10">
    <property type="entry name" value="Transferase(Phosphotransferase) domain 1"/>
    <property type="match status" value="1"/>
</dbReference>
<keyword evidence="3" id="KW-1185">Reference proteome</keyword>
<dbReference type="GO" id="GO:0005524">
    <property type="term" value="F:ATP binding"/>
    <property type="evidence" value="ECO:0007669"/>
    <property type="project" value="InterPro"/>
</dbReference>
<name>A0A2J6RGL8_HYAVF</name>
<dbReference type="SUPFAM" id="SSF56112">
    <property type="entry name" value="Protein kinase-like (PK-like)"/>
    <property type="match status" value="1"/>
</dbReference>
<dbReference type="PANTHER" id="PTHR37542:SF3">
    <property type="entry name" value="PRION-INHIBITION AND PROPAGATION HELO DOMAIN-CONTAINING PROTEIN"/>
    <property type="match status" value="1"/>
</dbReference>
<organism evidence="2 3">
    <name type="scientific">Hyaloscypha variabilis (strain UAMH 11265 / GT02V1 / F)</name>
    <name type="common">Meliniomyces variabilis</name>
    <dbReference type="NCBI Taxonomy" id="1149755"/>
    <lineage>
        <taxon>Eukaryota</taxon>
        <taxon>Fungi</taxon>
        <taxon>Dikarya</taxon>
        <taxon>Ascomycota</taxon>
        <taxon>Pezizomycotina</taxon>
        <taxon>Leotiomycetes</taxon>
        <taxon>Helotiales</taxon>
        <taxon>Hyaloscyphaceae</taxon>
        <taxon>Hyaloscypha</taxon>
        <taxon>Hyaloscypha variabilis</taxon>
    </lineage>
</organism>
<sequence>MALEIPSFIIGLSGLIGVVEKSFQIWQSISEAKGFGSDLVGIAAQLSMEYYRFLAWARVSQALQPSEKDVIQSTASNMLTAKGTNTVLPLNDDLGSQLQAPILDAVGRIVTILEEVSKIAEKYAIKKEPTRAKEQKTYSSGAATPKSIAQGLSTVLPILGVRGAALTSVMTDHHQSASNLQKRNSFRVKFTFGSKPWGQPDKKLLEEKVKELTYWNDRLEGLLPQALRTTIENQAIPGQILMEENKTLLEDLIKASEHQNLAVRTHAKLWKERIEFSKNAKNQQMILEGCRRSSTMISPLAGLPQSKCELLLAILKVGEDAPSVVTLEWYPYDSLGWSVEDLKLATSRLAEFVHLCSREERPQSLRTLESICFVDDGKSLGFVSRLPRNVSATRQPTSLYSLLHRDSDARDFRQPELSQRVLLAQTLAGSIYSFSLIRWYHKDFNCRNVVFFRDTSPSAAVMLVNPYITGFSISRPDNPGEISLDKEREKSEIYLHPDLRVAYPENERPRYSTKYDIYALGLLLFEIGVWRGIDDVVNHSTLLPPQKFTQTVLNRASKDLPFFVGNQYRDVVVRCLTCGSEDTDECSASLDTMYWSIVLELAKCR</sequence>
<evidence type="ECO:0000313" key="2">
    <source>
        <dbReference type="EMBL" id="PMD37664.1"/>
    </source>
</evidence>
<dbReference type="Pfam" id="PF14479">
    <property type="entry name" value="HeLo"/>
    <property type="match status" value="1"/>
</dbReference>
<evidence type="ECO:0000313" key="3">
    <source>
        <dbReference type="Proteomes" id="UP000235786"/>
    </source>
</evidence>
<dbReference type="EMBL" id="KZ613949">
    <property type="protein sequence ID" value="PMD37664.1"/>
    <property type="molecule type" value="Genomic_DNA"/>
</dbReference>
<dbReference type="InterPro" id="IPR000719">
    <property type="entry name" value="Prot_kinase_dom"/>
</dbReference>
<accession>A0A2J6RGL8</accession>
<dbReference type="InterPro" id="IPR038305">
    <property type="entry name" value="HeLo_sf"/>
</dbReference>
<dbReference type="Proteomes" id="UP000235786">
    <property type="component" value="Unassembled WGS sequence"/>
</dbReference>
<dbReference type="PROSITE" id="PS50011">
    <property type="entry name" value="PROTEIN_KINASE_DOM"/>
    <property type="match status" value="1"/>
</dbReference>
<dbReference type="PANTHER" id="PTHR37542">
    <property type="entry name" value="HELO DOMAIN-CONTAINING PROTEIN-RELATED"/>
    <property type="match status" value="1"/>
</dbReference>
<dbReference type="InterPro" id="IPR011009">
    <property type="entry name" value="Kinase-like_dom_sf"/>
</dbReference>
<proteinExistence type="predicted"/>
<dbReference type="OrthoDB" id="1911848at2759"/>
<dbReference type="GO" id="GO:0004672">
    <property type="term" value="F:protein kinase activity"/>
    <property type="evidence" value="ECO:0007669"/>
    <property type="project" value="InterPro"/>
</dbReference>